<evidence type="ECO:0000313" key="11">
    <source>
        <dbReference type="WBParaSite" id="sdigi.contig40.g2658.t1"/>
    </source>
</evidence>
<keyword evidence="7" id="KW-0175">Coiled coil</keyword>
<sequence length="1000" mass="109080">MNSSTATGSRTSISAPCSDRNGKENCDGLAFEKPPYSYAQLIVQAIMSAPDQQITLSGIYNYITSRYPWYRSTDKGWQNSIRHNLSLNRYFVKVARSQEEPGKGSFWRMESSSAPRNVELAYKKRKPKSSKNGKPLNFVPDVDPESTEESSISTGSTVSETERSETESCSYDRQASADAADIMCEQILSLSSSSTSSSSSESSSSSSTSTNFSSGSSSSSSSSSSDSSNNGTASVTNSFCGGSSTSITNSVDSRSSVSRSGKAARPNSNGGGFSYVSGIYPSANAQFPSVEAVVPLHQPQSYTSSVSSRCLKKGVAVQDNKVLYEGMLRFAHSAPCSPKNVLPRTEFRSCGATFRVRQSAKDGRSRLQLCPSAPEYRSVSINKLSKALSSDTLHQISPHQRSGTKSLSTTPVREMLQGSGGLKLEDLNRDLTLLNNSNESQRHHHQASGKEPQPQPHLSSRRRSPTYSARMEPFVSEKMIVASSARAHSYTKSEQQHTSSSETSGMQQVIGIKNYGGDARIVVENGAVQEDGFFKQQLPILRKYGVDESVKMSTSEDRVLGDISLQRKRTHTEAVTGIGLPEEYHKISKKSKEADEILTGLIEGAKEIKQEETDMQTASVPAHNGDAIGKGNPSLTPPLHVKSNTITSTNPSFPARQMQIADNRELFDSFVANTDALLKKLEAEAAIYSKRLVHLRSKLAGIPSEQQPNSVTNLNSQPLTGIAMAEQVSDNWRITDMDIAELSTLYRLIVEKFNQINKSAEAVLPTNEFYRRGFVQNLPFCSSLLSDTAMMMAISQLQTAACKQHQPKLQSAVSSDLLNPLMNYVNIIKEFAEISVSQSHPQSSGSSAPTNVEQEQYQHQQNDAPRELQAQVQPQFTFPNYSFPAAFPLNPFLGRDLNLDINQWSDYMRFLAVQSNSAGPFIPSLTTSFWNPLSTVALQNACTPASVFPDFQKRHCDLMAQCSFDNICGNAGAHYPNGLQATEILAPILSAPVSKLPSAE</sequence>
<feature type="compositionally biased region" description="Low complexity" evidence="8">
    <location>
        <begin position="149"/>
        <end position="159"/>
    </location>
</feature>
<evidence type="ECO:0000256" key="1">
    <source>
        <dbReference type="ARBA" id="ARBA00004123"/>
    </source>
</evidence>
<dbReference type="PROSITE" id="PS00657">
    <property type="entry name" value="FORK_HEAD_1"/>
    <property type="match status" value="1"/>
</dbReference>
<dbReference type="InterPro" id="IPR018122">
    <property type="entry name" value="TF_fork_head_CS_1"/>
</dbReference>
<dbReference type="Pfam" id="PF00250">
    <property type="entry name" value="Forkhead"/>
    <property type="match status" value="1"/>
</dbReference>
<dbReference type="Gene3D" id="1.10.10.10">
    <property type="entry name" value="Winged helix-like DNA-binding domain superfamily/Winged helix DNA-binding domain"/>
    <property type="match status" value="1"/>
</dbReference>
<dbReference type="WBParaSite" id="sdigi.contig40.g2658.t1">
    <property type="protein sequence ID" value="sdigi.contig40.g2658.t1"/>
    <property type="gene ID" value="sdigi.contig40.g2658"/>
</dbReference>
<feature type="region of interest" description="Disordered" evidence="8">
    <location>
        <begin position="486"/>
        <end position="507"/>
    </location>
</feature>
<dbReference type="InterPro" id="IPR030456">
    <property type="entry name" value="TF_fork_head_CS_2"/>
</dbReference>
<keyword evidence="3 6" id="KW-0238">DNA-binding</keyword>
<dbReference type="InterPro" id="IPR001766">
    <property type="entry name" value="Fork_head_dom"/>
</dbReference>
<keyword evidence="4" id="KW-0804">Transcription</keyword>
<protein>
    <submittedName>
        <fullName evidence="11">Fork-head domain-containing protein</fullName>
    </submittedName>
</protein>
<dbReference type="Proteomes" id="UP000887581">
    <property type="component" value="Unplaced"/>
</dbReference>
<evidence type="ECO:0000256" key="3">
    <source>
        <dbReference type="ARBA" id="ARBA00023125"/>
    </source>
</evidence>
<dbReference type="AlphaFoldDB" id="A0A915PX05"/>
<name>A0A915PX05_9BILA</name>
<dbReference type="GO" id="GO:0006357">
    <property type="term" value="P:regulation of transcription by RNA polymerase II"/>
    <property type="evidence" value="ECO:0007669"/>
    <property type="project" value="UniProtKB-ARBA"/>
</dbReference>
<evidence type="ECO:0000256" key="6">
    <source>
        <dbReference type="PROSITE-ProRule" id="PRU00089"/>
    </source>
</evidence>
<dbReference type="PANTHER" id="PTHR45881:SF6">
    <property type="entry name" value="FORK-HEAD DOMAIN-CONTAINING PROTEIN"/>
    <property type="match status" value="1"/>
</dbReference>
<feature type="compositionally biased region" description="Low complexity" evidence="8">
    <location>
        <begin position="193"/>
        <end position="228"/>
    </location>
</feature>
<keyword evidence="10" id="KW-1185">Reference proteome</keyword>
<dbReference type="PRINTS" id="PR00053">
    <property type="entry name" value="FORKHEAD"/>
</dbReference>
<evidence type="ECO:0000313" key="10">
    <source>
        <dbReference type="Proteomes" id="UP000887581"/>
    </source>
</evidence>
<organism evidence="10 11">
    <name type="scientific">Setaria digitata</name>
    <dbReference type="NCBI Taxonomy" id="48799"/>
    <lineage>
        <taxon>Eukaryota</taxon>
        <taxon>Metazoa</taxon>
        <taxon>Ecdysozoa</taxon>
        <taxon>Nematoda</taxon>
        <taxon>Chromadorea</taxon>
        <taxon>Rhabditida</taxon>
        <taxon>Spirurina</taxon>
        <taxon>Spiruromorpha</taxon>
        <taxon>Filarioidea</taxon>
        <taxon>Setariidae</taxon>
        <taxon>Setaria</taxon>
    </lineage>
</organism>
<evidence type="ECO:0000256" key="5">
    <source>
        <dbReference type="ARBA" id="ARBA00023242"/>
    </source>
</evidence>
<feature type="region of interest" description="Disordered" evidence="8">
    <location>
        <begin position="1"/>
        <end position="22"/>
    </location>
</feature>
<accession>A0A915PX05</accession>
<dbReference type="PANTHER" id="PTHR45881">
    <property type="entry name" value="CHECKPOINT SUPPRESSOR 1-LIKE, ISOFORM A-RELATED"/>
    <property type="match status" value="1"/>
</dbReference>
<dbReference type="PROSITE" id="PS50039">
    <property type="entry name" value="FORK_HEAD_3"/>
    <property type="match status" value="1"/>
</dbReference>
<dbReference type="PROSITE" id="PS00658">
    <property type="entry name" value="FORK_HEAD_2"/>
    <property type="match status" value="1"/>
</dbReference>
<dbReference type="InterPro" id="IPR036390">
    <property type="entry name" value="WH_DNA-bd_sf"/>
</dbReference>
<evidence type="ECO:0000256" key="4">
    <source>
        <dbReference type="ARBA" id="ARBA00023163"/>
    </source>
</evidence>
<evidence type="ECO:0000256" key="2">
    <source>
        <dbReference type="ARBA" id="ARBA00023015"/>
    </source>
</evidence>
<keyword evidence="2" id="KW-0805">Transcription regulation</keyword>
<feature type="DNA-binding region" description="Fork-head" evidence="6">
    <location>
        <begin position="33"/>
        <end position="128"/>
    </location>
</feature>
<feature type="region of interest" description="Disordered" evidence="8">
    <location>
        <begin position="390"/>
        <end position="412"/>
    </location>
</feature>
<comment type="subcellular location">
    <subcellularLocation>
        <location evidence="1 6">Nucleus</location>
    </subcellularLocation>
</comment>
<dbReference type="SMART" id="SM00339">
    <property type="entry name" value="FH"/>
    <property type="match status" value="1"/>
</dbReference>
<feature type="region of interest" description="Disordered" evidence="8">
    <location>
        <begin position="193"/>
        <end position="233"/>
    </location>
</feature>
<evidence type="ECO:0000256" key="7">
    <source>
        <dbReference type="SAM" id="Coils"/>
    </source>
</evidence>
<dbReference type="GO" id="GO:0003700">
    <property type="term" value="F:DNA-binding transcription factor activity"/>
    <property type="evidence" value="ECO:0007669"/>
    <property type="project" value="InterPro"/>
</dbReference>
<feature type="region of interest" description="Disordered" evidence="8">
    <location>
        <begin position="121"/>
        <end position="174"/>
    </location>
</feature>
<reference evidence="11" key="1">
    <citation type="submission" date="2022-11" db="UniProtKB">
        <authorList>
            <consortium name="WormBaseParasite"/>
        </authorList>
    </citation>
    <scope>IDENTIFICATION</scope>
</reference>
<dbReference type="InterPro" id="IPR036388">
    <property type="entry name" value="WH-like_DNA-bd_sf"/>
</dbReference>
<dbReference type="FunFam" id="1.10.10.10:FF:000030">
    <property type="entry name" value="Forkhead box protein K2"/>
    <property type="match status" value="1"/>
</dbReference>
<feature type="coiled-coil region" evidence="7">
    <location>
        <begin position="671"/>
        <end position="698"/>
    </location>
</feature>
<feature type="compositionally biased region" description="Polar residues" evidence="8">
    <location>
        <begin position="390"/>
        <end position="411"/>
    </location>
</feature>
<dbReference type="CDD" id="cd20026">
    <property type="entry name" value="FH_FOXK"/>
    <property type="match status" value="1"/>
</dbReference>
<evidence type="ECO:0000256" key="8">
    <source>
        <dbReference type="SAM" id="MobiDB-lite"/>
    </source>
</evidence>
<dbReference type="GO" id="GO:0005634">
    <property type="term" value="C:nucleus"/>
    <property type="evidence" value="ECO:0007669"/>
    <property type="project" value="UniProtKB-SubCell"/>
</dbReference>
<dbReference type="GO" id="GO:0043565">
    <property type="term" value="F:sequence-specific DNA binding"/>
    <property type="evidence" value="ECO:0007669"/>
    <property type="project" value="InterPro"/>
</dbReference>
<evidence type="ECO:0000259" key="9">
    <source>
        <dbReference type="PROSITE" id="PS50039"/>
    </source>
</evidence>
<feature type="domain" description="Fork-head" evidence="9">
    <location>
        <begin position="33"/>
        <end position="128"/>
    </location>
</feature>
<feature type="region of interest" description="Disordered" evidence="8">
    <location>
        <begin position="439"/>
        <end position="471"/>
    </location>
</feature>
<keyword evidence="5 6" id="KW-0539">Nucleus</keyword>
<feature type="compositionally biased region" description="Polar residues" evidence="8">
    <location>
        <begin position="848"/>
        <end position="863"/>
    </location>
</feature>
<feature type="compositionally biased region" description="Low complexity" evidence="8">
    <location>
        <begin position="246"/>
        <end position="260"/>
    </location>
</feature>
<feature type="region of interest" description="Disordered" evidence="8">
    <location>
        <begin position="246"/>
        <end position="268"/>
    </location>
</feature>
<dbReference type="SUPFAM" id="SSF46785">
    <property type="entry name" value="Winged helix' DNA-binding domain"/>
    <property type="match status" value="1"/>
</dbReference>
<feature type="region of interest" description="Disordered" evidence="8">
    <location>
        <begin position="839"/>
        <end position="866"/>
    </location>
</feature>
<proteinExistence type="predicted"/>
<feature type="compositionally biased region" description="Polar residues" evidence="8">
    <location>
        <begin position="1"/>
        <end position="15"/>
    </location>
</feature>